<dbReference type="AlphaFoldDB" id="A0A0F9SQI3"/>
<feature type="transmembrane region" description="Helical" evidence="1">
    <location>
        <begin position="35"/>
        <end position="61"/>
    </location>
</feature>
<evidence type="ECO:0000313" key="2">
    <source>
        <dbReference type="EMBL" id="KKN69184.1"/>
    </source>
</evidence>
<reference evidence="2" key="1">
    <citation type="journal article" date="2015" name="Nature">
        <title>Complex archaea that bridge the gap between prokaryotes and eukaryotes.</title>
        <authorList>
            <person name="Spang A."/>
            <person name="Saw J.H."/>
            <person name="Jorgensen S.L."/>
            <person name="Zaremba-Niedzwiedzka K."/>
            <person name="Martijn J."/>
            <person name="Lind A.E."/>
            <person name="van Eijk R."/>
            <person name="Schleper C."/>
            <person name="Guy L."/>
            <person name="Ettema T.J."/>
        </authorList>
    </citation>
    <scope>NUCLEOTIDE SEQUENCE</scope>
</reference>
<sequence>MLANDPTMVVMGLVLLWAIKQIVDYSTDPETGPSLVGQVVMIAGGILLTLLAAFVFAEVVLSSASGQ</sequence>
<keyword evidence="1" id="KW-1133">Transmembrane helix</keyword>
<organism evidence="2">
    <name type="scientific">marine sediment metagenome</name>
    <dbReference type="NCBI Taxonomy" id="412755"/>
    <lineage>
        <taxon>unclassified sequences</taxon>
        <taxon>metagenomes</taxon>
        <taxon>ecological metagenomes</taxon>
    </lineage>
</organism>
<accession>A0A0F9SQI3</accession>
<evidence type="ECO:0000256" key="1">
    <source>
        <dbReference type="SAM" id="Phobius"/>
    </source>
</evidence>
<gene>
    <name evidence="2" type="ORF">LCGC14_0443600</name>
</gene>
<name>A0A0F9SQI3_9ZZZZ</name>
<comment type="caution">
    <text evidence="2">The sequence shown here is derived from an EMBL/GenBank/DDBJ whole genome shotgun (WGS) entry which is preliminary data.</text>
</comment>
<proteinExistence type="predicted"/>
<keyword evidence="1" id="KW-0812">Transmembrane</keyword>
<protein>
    <submittedName>
        <fullName evidence="2">Uncharacterized protein</fullName>
    </submittedName>
</protein>
<dbReference type="EMBL" id="LAZR01000431">
    <property type="protein sequence ID" value="KKN69184.1"/>
    <property type="molecule type" value="Genomic_DNA"/>
</dbReference>
<keyword evidence="1" id="KW-0472">Membrane</keyword>